<dbReference type="InterPro" id="IPR013783">
    <property type="entry name" value="Ig-like_fold"/>
</dbReference>
<feature type="transmembrane region" description="Helical" evidence="3">
    <location>
        <begin position="6"/>
        <end position="25"/>
    </location>
</feature>
<dbReference type="Gene3D" id="2.60.40.10">
    <property type="entry name" value="Immunoglobulins"/>
    <property type="match status" value="1"/>
</dbReference>
<evidence type="ECO:0000313" key="6">
    <source>
        <dbReference type="WBParaSite" id="SSTP_0001084000.1"/>
    </source>
</evidence>
<sequence length="246" mass="28047">MFLEVSNYLAISILIAFNFLGFALFGCKSGDKLKDGNDPKVRKVRRSQVSTKNKRTKKGSEKRKDKGNKDKKEVPGEGAKDEKKQGDNEKKEKEDGDKKDEPRKEESKKEEKKEENKEEKKENDQVNNDDVKQGSDVCEVKPDKDKLIFEKGLGKLVFQLENKTDVKRAIKIKCSDNNIYKLNPVYSYIEPGKAINVEVIRFDSPEKNDKLLILNTQAVLEKGEPQDEFNKNENYPSCAIQLSVAA</sequence>
<feature type="compositionally biased region" description="Basic and acidic residues" evidence="2">
    <location>
        <begin position="58"/>
        <end position="137"/>
    </location>
</feature>
<dbReference type="SUPFAM" id="SSF49354">
    <property type="entry name" value="PapD-like"/>
    <property type="match status" value="1"/>
</dbReference>
<evidence type="ECO:0000256" key="1">
    <source>
        <dbReference type="RuleBase" id="RU003425"/>
    </source>
</evidence>
<evidence type="ECO:0000256" key="2">
    <source>
        <dbReference type="SAM" id="MobiDB-lite"/>
    </source>
</evidence>
<dbReference type="WBParaSite" id="SSTP_0001084000.1">
    <property type="protein sequence ID" value="SSTP_0001084000.1"/>
    <property type="gene ID" value="SSTP_0001084000"/>
</dbReference>
<feature type="compositionally biased region" description="Basic and acidic residues" evidence="2">
    <location>
        <begin position="31"/>
        <end position="41"/>
    </location>
</feature>
<dbReference type="InterPro" id="IPR051774">
    <property type="entry name" value="Sperm-specific_class_P"/>
</dbReference>
<evidence type="ECO:0000259" key="4">
    <source>
        <dbReference type="PROSITE" id="PS50202"/>
    </source>
</evidence>
<dbReference type="InterPro" id="IPR008962">
    <property type="entry name" value="PapD-like_sf"/>
</dbReference>
<keyword evidence="3" id="KW-0472">Membrane</keyword>
<feature type="domain" description="MSP" evidence="4">
    <location>
        <begin position="137"/>
        <end position="246"/>
    </location>
</feature>
<keyword evidence="5" id="KW-1185">Reference proteome</keyword>
<dbReference type="AlphaFoldDB" id="A0A0K0EN02"/>
<accession>A0A0K0EN02</accession>
<protein>
    <recommendedName>
        <fullName evidence="1">Major sperm protein</fullName>
    </recommendedName>
</protein>
<keyword evidence="1" id="KW-0963">Cytoplasm</keyword>
<evidence type="ECO:0000256" key="3">
    <source>
        <dbReference type="SAM" id="Phobius"/>
    </source>
</evidence>
<dbReference type="Proteomes" id="UP000035681">
    <property type="component" value="Unplaced"/>
</dbReference>
<organism evidence="6">
    <name type="scientific">Strongyloides stercoralis</name>
    <name type="common">Threadworm</name>
    <dbReference type="NCBI Taxonomy" id="6248"/>
    <lineage>
        <taxon>Eukaryota</taxon>
        <taxon>Metazoa</taxon>
        <taxon>Ecdysozoa</taxon>
        <taxon>Nematoda</taxon>
        <taxon>Chromadorea</taxon>
        <taxon>Rhabditida</taxon>
        <taxon>Tylenchina</taxon>
        <taxon>Panagrolaimomorpha</taxon>
        <taxon>Strongyloidoidea</taxon>
        <taxon>Strongyloididae</taxon>
        <taxon>Strongyloides</taxon>
    </lineage>
</organism>
<name>A0A0K0EN02_STRER</name>
<keyword evidence="3" id="KW-1133">Transmembrane helix</keyword>
<keyword evidence="1" id="KW-0206">Cytoskeleton</keyword>
<reference evidence="6" key="1">
    <citation type="submission" date="2015-08" db="UniProtKB">
        <authorList>
            <consortium name="WormBaseParasite"/>
        </authorList>
    </citation>
    <scope>IDENTIFICATION</scope>
</reference>
<dbReference type="PANTHER" id="PTHR22947:SF39">
    <property type="entry name" value="MSP DOMAIN-CONTAINING PROTEIN"/>
    <property type="match status" value="1"/>
</dbReference>
<dbReference type="PROSITE" id="PS50202">
    <property type="entry name" value="MSP"/>
    <property type="match status" value="1"/>
</dbReference>
<dbReference type="WBParaSite" id="TCONS_00002038.p1">
    <property type="protein sequence ID" value="TCONS_00002038.p1"/>
    <property type="gene ID" value="XLOC_001937"/>
</dbReference>
<comment type="function">
    <text evidence="1">Central component in molecular interactions underlying sperm crawling. Forms an extensive filament system that extends from sperm villipoda, along the leading edge of the pseudopod.</text>
</comment>
<dbReference type="STRING" id="6248.A0A0K0EN02"/>
<evidence type="ECO:0000313" key="5">
    <source>
        <dbReference type="Proteomes" id="UP000035681"/>
    </source>
</evidence>
<dbReference type="PANTHER" id="PTHR22947">
    <property type="entry name" value="MAJOR SPERM PROTEIN"/>
    <property type="match status" value="1"/>
</dbReference>
<dbReference type="InterPro" id="IPR000535">
    <property type="entry name" value="MSP_dom"/>
</dbReference>
<proteinExistence type="predicted"/>
<feature type="compositionally biased region" description="Basic residues" evidence="2">
    <location>
        <begin position="42"/>
        <end position="57"/>
    </location>
</feature>
<dbReference type="Pfam" id="PF00635">
    <property type="entry name" value="Motile_Sperm"/>
    <property type="match status" value="1"/>
</dbReference>
<keyword evidence="3" id="KW-0812">Transmembrane</keyword>
<feature type="region of interest" description="Disordered" evidence="2">
    <location>
        <begin position="31"/>
        <end position="137"/>
    </location>
</feature>